<evidence type="ECO:0008006" key="3">
    <source>
        <dbReference type="Google" id="ProtNLM"/>
    </source>
</evidence>
<organism evidence="1 2">
    <name type="scientific">Corynebacterium aurimucosum</name>
    <dbReference type="NCBI Taxonomy" id="169292"/>
    <lineage>
        <taxon>Bacteria</taxon>
        <taxon>Bacillati</taxon>
        <taxon>Actinomycetota</taxon>
        <taxon>Actinomycetes</taxon>
        <taxon>Mycobacteriales</taxon>
        <taxon>Corynebacteriaceae</taxon>
        <taxon>Corynebacterium</taxon>
    </lineage>
</organism>
<sequence length="174" mass="18541">MTDLHVVEPVTIDRLAQLCELIAADYALIEATPEPEDDADTGADSADSARRVLQTGVPHIAVHCELDAEGEVLSAFASWEGTLPAHLEPEVAAVVAELNWASVAPTLNFLVEEDAKGNAEIHLGANRAMGVGEGLSLAQLGHFLLSSLASFAEIFDVVAQRFPQAVTWDKEEQA</sequence>
<dbReference type="AlphaFoldDB" id="A0A558GHJ1"/>
<dbReference type="Proteomes" id="UP000320531">
    <property type="component" value="Unassembled WGS sequence"/>
</dbReference>
<dbReference type="EMBL" id="VMTY01000029">
    <property type="protein sequence ID" value="TVU56357.1"/>
    <property type="molecule type" value="Genomic_DNA"/>
</dbReference>
<protein>
    <recommendedName>
        <fullName evidence="3">YbjN domain-containing protein</fullName>
    </recommendedName>
</protein>
<gene>
    <name evidence="1" type="ORF">FQK23_08670</name>
</gene>
<name>A0A558GHJ1_9CORY</name>
<accession>A0A558GHJ1</accession>
<evidence type="ECO:0000313" key="2">
    <source>
        <dbReference type="Proteomes" id="UP000320531"/>
    </source>
</evidence>
<comment type="caution">
    <text evidence="1">The sequence shown here is derived from an EMBL/GenBank/DDBJ whole genome shotgun (WGS) entry which is preliminary data.</text>
</comment>
<dbReference type="RefSeq" id="WP_070444964.1">
    <property type="nucleotide sequence ID" value="NZ_BAAAJC010000025.1"/>
</dbReference>
<reference evidence="1 2" key="1">
    <citation type="submission" date="2019-07" db="EMBL/GenBank/DDBJ databases">
        <title>Draft genome of C. aurimucosum strain 14-2523.</title>
        <authorList>
            <person name="Pacheco L.G.C."/>
            <person name="Aguiar E.R.G.R."/>
            <person name="Navas J."/>
            <person name="Santos C.S."/>
            <person name="Rocha D.J.P.G."/>
        </authorList>
    </citation>
    <scope>NUCLEOTIDE SEQUENCE [LARGE SCALE GENOMIC DNA]</scope>
    <source>
        <strain evidence="1 2">14-2523</strain>
    </source>
</reference>
<evidence type="ECO:0000313" key="1">
    <source>
        <dbReference type="EMBL" id="TVU56357.1"/>
    </source>
</evidence>
<proteinExistence type="predicted"/>